<keyword evidence="3 5" id="KW-1133">Transmembrane helix</keyword>
<comment type="caution">
    <text evidence="7">The sequence shown here is derived from an EMBL/GenBank/DDBJ whole genome shotgun (WGS) entry which is preliminary data.</text>
</comment>
<dbReference type="EMBL" id="BMVN01000014">
    <property type="protein sequence ID" value="GHA34017.1"/>
    <property type="molecule type" value="Genomic_DNA"/>
</dbReference>
<dbReference type="InterPro" id="IPR013525">
    <property type="entry name" value="ABC2_TM"/>
</dbReference>
<feature type="transmembrane region" description="Helical" evidence="5">
    <location>
        <begin position="174"/>
        <end position="191"/>
    </location>
</feature>
<evidence type="ECO:0000256" key="3">
    <source>
        <dbReference type="ARBA" id="ARBA00022989"/>
    </source>
</evidence>
<feature type="domain" description="ABC-2 type transporter transmembrane" evidence="6">
    <location>
        <begin position="18"/>
        <end position="213"/>
    </location>
</feature>
<keyword evidence="8" id="KW-1185">Reference proteome</keyword>
<name>A0ABQ3CQE2_9ACTN</name>
<dbReference type="RefSeq" id="WP_189888424.1">
    <property type="nucleotide sequence ID" value="NZ_BMVN01000014.1"/>
</dbReference>
<protein>
    <recommendedName>
        <fullName evidence="6">ABC-2 type transporter transmembrane domain-containing protein</fullName>
    </recommendedName>
</protein>
<feature type="transmembrane region" description="Helical" evidence="5">
    <location>
        <begin position="110"/>
        <end position="131"/>
    </location>
</feature>
<accession>A0ABQ3CQE2</accession>
<feature type="transmembrane region" description="Helical" evidence="5">
    <location>
        <begin position="223"/>
        <end position="242"/>
    </location>
</feature>
<evidence type="ECO:0000256" key="5">
    <source>
        <dbReference type="SAM" id="Phobius"/>
    </source>
</evidence>
<sequence>MTRGTGTVAALASTARHQILIYATAWKFTVVFGVVQPAVLLLVNLNSTTDPVSAARVVSGIVLMALWTNTVWRGAIILQLERVEGVLAPGLFGLRSALVVLIGKSLGSSLLSAASVLATVGATLAVLRQPVDLGPPVWVVAGLVVVLLSGTAVGVLLSCVFLVSRHGSQISGALMYPVFLLSGLLIPLSLFPRPVRLFSWLISFRWAMEFFVSCAQGDPDLRYFGLTLLLSAGYALAGYRVFGYVSRRARVNGTLDLE</sequence>
<evidence type="ECO:0000313" key="7">
    <source>
        <dbReference type="EMBL" id="GHA34017.1"/>
    </source>
</evidence>
<keyword evidence="4 5" id="KW-0472">Membrane</keyword>
<feature type="transmembrane region" description="Helical" evidence="5">
    <location>
        <begin position="25"/>
        <end position="45"/>
    </location>
</feature>
<evidence type="ECO:0000313" key="8">
    <source>
        <dbReference type="Proteomes" id="UP000653644"/>
    </source>
</evidence>
<evidence type="ECO:0000259" key="6">
    <source>
        <dbReference type="Pfam" id="PF01061"/>
    </source>
</evidence>
<feature type="transmembrane region" description="Helical" evidence="5">
    <location>
        <begin position="137"/>
        <end position="162"/>
    </location>
</feature>
<evidence type="ECO:0000256" key="2">
    <source>
        <dbReference type="ARBA" id="ARBA00022692"/>
    </source>
</evidence>
<organism evidence="7 8">
    <name type="scientific">Streptomyces canarius</name>
    <dbReference type="NCBI Taxonomy" id="285453"/>
    <lineage>
        <taxon>Bacteria</taxon>
        <taxon>Bacillati</taxon>
        <taxon>Actinomycetota</taxon>
        <taxon>Actinomycetes</taxon>
        <taxon>Kitasatosporales</taxon>
        <taxon>Streptomycetaceae</taxon>
        <taxon>Streptomyces</taxon>
    </lineage>
</organism>
<evidence type="ECO:0000256" key="1">
    <source>
        <dbReference type="ARBA" id="ARBA00004141"/>
    </source>
</evidence>
<comment type="subcellular location">
    <subcellularLocation>
        <location evidence="1">Membrane</location>
        <topology evidence="1">Multi-pass membrane protein</topology>
    </subcellularLocation>
</comment>
<evidence type="ECO:0000256" key="4">
    <source>
        <dbReference type="ARBA" id="ARBA00023136"/>
    </source>
</evidence>
<dbReference type="Proteomes" id="UP000653644">
    <property type="component" value="Unassembled WGS sequence"/>
</dbReference>
<proteinExistence type="predicted"/>
<gene>
    <name evidence="7" type="ORF">GCM10010345_43200</name>
</gene>
<feature type="transmembrane region" description="Helical" evidence="5">
    <location>
        <begin position="57"/>
        <end position="80"/>
    </location>
</feature>
<keyword evidence="2 5" id="KW-0812">Transmembrane</keyword>
<dbReference type="Pfam" id="PF01061">
    <property type="entry name" value="ABC2_membrane"/>
    <property type="match status" value="1"/>
</dbReference>
<reference evidence="8" key="1">
    <citation type="journal article" date="2019" name="Int. J. Syst. Evol. Microbiol.">
        <title>The Global Catalogue of Microorganisms (GCM) 10K type strain sequencing project: providing services to taxonomists for standard genome sequencing and annotation.</title>
        <authorList>
            <consortium name="The Broad Institute Genomics Platform"/>
            <consortium name="The Broad Institute Genome Sequencing Center for Infectious Disease"/>
            <person name="Wu L."/>
            <person name="Ma J."/>
        </authorList>
    </citation>
    <scope>NUCLEOTIDE SEQUENCE [LARGE SCALE GENOMIC DNA]</scope>
    <source>
        <strain evidence="8">JCM 4733</strain>
    </source>
</reference>